<dbReference type="InterPro" id="IPR021615">
    <property type="entry name" value="Omp28"/>
</dbReference>
<dbReference type="InterPro" id="IPR026444">
    <property type="entry name" value="Secre_tail"/>
</dbReference>
<proteinExistence type="predicted"/>
<dbReference type="EMBL" id="DTDR01000080">
    <property type="protein sequence ID" value="HGK63530.1"/>
    <property type="molecule type" value="Genomic_DNA"/>
</dbReference>
<organism evidence="1">
    <name type="scientific">candidate division WOR-3 bacterium</name>
    <dbReference type="NCBI Taxonomy" id="2052148"/>
    <lineage>
        <taxon>Bacteria</taxon>
        <taxon>Bacteria division WOR-3</taxon>
    </lineage>
</organism>
<dbReference type="Pfam" id="PF11551">
    <property type="entry name" value="Omp28"/>
    <property type="match status" value="1"/>
</dbReference>
<dbReference type="NCBIfam" id="TIGR04183">
    <property type="entry name" value="Por_Secre_tail"/>
    <property type="match status" value="1"/>
</dbReference>
<reference evidence="1" key="1">
    <citation type="journal article" date="2020" name="mSystems">
        <title>Genome- and Community-Level Interaction Insights into Carbon Utilization and Element Cycling Functions of Hydrothermarchaeota in Hydrothermal Sediment.</title>
        <authorList>
            <person name="Zhou Z."/>
            <person name="Liu Y."/>
            <person name="Xu W."/>
            <person name="Pan J."/>
            <person name="Luo Z.H."/>
            <person name="Li M."/>
        </authorList>
    </citation>
    <scope>NUCLEOTIDE SEQUENCE [LARGE SCALE GENOMIC DNA]</scope>
    <source>
        <strain evidence="1">SpSt-697</strain>
    </source>
</reference>
<dbReference type="Gene3D" id="2.60.40.10">
    <property type="entry name" value="Immunoglobulins"/>
    <property type="match status" value="1"/>
</dbReference>
<protein>
    <submittedName>
        <fullName evidence="1">Omp28-related outer membrane protein</fullName>
    </submittedName>
</protein>
<accession>A0A7V3ZV50</accession>
<sequence length="295" mass="33885">MLDQIVATYPTRIAAIEMHISSAYPLYCPEARSRMYMYPPPYYSGGQWYYVTPYLWYDGKKGTPSYSTWQSRIEQRMNVPSDLIFEFSGWYNQNTRNGQIELTITNESASPITGRLIFVITEDSIYYAAPNGDVWHNHVARDYLPDNNGEIITVPALGSISRIRDFTISTNWDANRCKIVAFLQDDNLQADSTKEIYQGGMIKINELSTIKEVTNYSPPIIKIINLKTPKIVLESKEKGDFALTIFSADGKIIKTINGQLLEKRKEFNLNLTTKGIYFYQLNFEEKIYKGKIVIP</sequence>
<comment type="caution">
    <text evidence="1">The sequence shown here is derived from an EMBL/GenBank/DDBJ whole genome shotgun (WGS) entry which is preliminary data.</text>
</comment>
<name>A0A7V3ZV50_UNCW3</name>
<dbReference type="InterPro" id="IPR013783">
    <property type="entry name" value="Ig-like_fold"/>
</dbReference>
<dbReference type="AlphaFoldDB" id="A0A7V3ZV50"/>
<evidence type="ECO:0000313" key="1">
    <source>
        <dbReference type="EMBL" id="HGK63530.1"/>
    </source>
</evidence>
<gene>
    <name evidence="1" type="ORF">ENU74_02925</name>
</gene>